<dbReference type="Gene3D" id="3.30.1330.40">
    <property type="entry name" value="RutC-like"/>
    <property type="match status" value="3"/>
</dbReference>
<protein>
    <submittedName>
        <fullName evidence="1">RidA family protein</fullName>
        <ecNumber evidence="1">3.5.-.-</ecNumber>
    </submittedName>
</protein>
<accession>A0ABV6CWK6</accession>
<dbReference type="InterPro" id="IPR006175">
    <property type="entry name" value="YjgF/YER057c/UK114"/>
</dbReference>
<dbReference type="Proteomes" id="UP001589798">
    <property type="component" value="Unassembled WGS sequence"/>
</dbReference>
<dbReference type="PANTHER" id="PTHR11803:SF39">
    <property type="entry name" value="2-IMINOBUTANOATE_2-IMINOPROPANOATE DEAMINASE"/>
    <property type="match status" value="1"/>
</dbReference>
<dbReference type="EC" id="3.5.-.-" evidence="1"/>
<proteinExistence type="predicted"/>
<name>A0ABV6CWK6_9SPHN</name>
<dbReference type="PANTHER" id="PTHR11803">
    <property type="entry name" value="2-IMINOBUTANOATE/2-IMINOPROPANOATE DEAMINASE RIDA"/>
    <property type="match status" value="1"/>
</dbReference>
<dbReference type="InterPro" id="IPR035959">
    <property type="entry name" value="RutC-like_sf"/>
</dbReference>
<reference evidence="1 2" key="1">
    <citation type="submission" date="2024-09" db="EMBL/GenBank/DDBJ databases">
        <authorList>
            <person name="Sun Q."/>
            <person name="Mori K."/>
        </authorList>
    </citation>
    <scope>NUCLEOTIDE SEQUENCE [LARGE SCALE GENOMIC DNA]</scope>
    <source>
        <strain evidence="1 2">CCM 7706</strain>
    </source>
</reference>
<dbReference type="Pfam" id="PF01042">
    <property type="entry name" value="Ribonuc_L-PSP"/>
    <property type="match status" value="3"/>
</dbReference>
<gene>
    <name evidence="1" type="ORF">ACFFJC_12600</name>
</gene>
<dbReference type="EMBL" id="JBHLWK010000015">
    <property type="protein sequence ID" value="MFC0205105.1"/>
    <property type="molecule type" value="Genomic_DNA"/>
</dbReference>
<dbReference type="GO" id="GO:0016787">
    <property type="term" value="F:hydrolase activity"/>
    <property type="evidence" value="ECO:0007669"/>
    <property type="project" value="UniProtKB-KW"/>
</dbReference>
<keyword evidence="1" id="KW-0378">Hydrolase</keyword>
<comment type="caution">
    <text evidence="1">The sequence shown here is derived from an EMBL/GenBank/DDBJ whole genome shotgun (WGS) entry which is preliminary data.</text>
</comment>
<organism evidence="1 2">
    <name type="scientific">Novosphingobium soli</name>
    <dbReference type="NCBI Taxonomy" id="574956"/>
    <lineage>
        <taxon>Bacteria</taxon>
        <taxon>Pseudomonadati</taxon>
        <taxon>Pseudomonadota</taxon>
        <taxon>Alphaproteobacteria</taxon>
        <taxon>Sphingomonadales</taxon>
        <taxon>Sphingomonadaceae</taxon>
        <taxon>Novosphingobium</taxon>
    </lineage>
</organism>
<evidence type="ECO:0000313" key="2">
    <source>
        <dbReference type="Proteomes" id="UP001589798"/>
    </source>
</evidence>
<keyword evidence="2" id="KW-1185">Reference proteome</keyword>
<dbReference type="CDD" id="cd00448">
    <property type="entry name" value="YjgF_YER057c_UK114_family"/>
    <property type="match status" value="3"/>
</dbReference>
<sequence>MSDPKAPQAIWPDIPQPLMPYSPAVKAADWIFVSGQLASDFKTGIAAEARPVNPNLESDQALQSRFVMETLKRTLAAGGADLSKDVARIWQWLPWETPSMADFAKGDCYPEGLRITPYLDVRNDYIFEPRPASTAVSIRGLPVRDARIEIDVIAIVDGSEPQGFAAPEGVPAPLAGYSPALRRGDWIFLAGEVPTDWQGDYGEHRSMGAPGALAREARTNPHVWYGSDIEAQTDYTLSKLERIAEAAGGSLKNVVKADVYIGDPSDYAGMDRAWKRWFKDSPPARCVIPYMGLGTRGSRIEIALTLLADNATLKIERIETSDAPEPFSHEPQAVKVGNFLFLSQQMACDSRGVLAEGMLRHENFPWYGLPGKNQMRYMLKNVAAICEAGGTSVENVVRRACFHDEGTHFADSIEEWASWFPKVKPASTTMKIGGPLVVPGANALLDLIAYVPD</sequence>
<dbReference type="SUPFAM" id="SSF55298">
    <property type="entry name" value="YjgF-like"/>
    <property type="match status" value="3"/>
</dbReference>
<evidence type="ECO:0000313" key="1">
    <source>
        <dbReference type="EMBL" id="MFC0205105.1"/>
    </source>
</evidence>
<dbReference type="RefSeq" id="WP_379487839.1">
    <property type="nucleotide sequence ID" value="NZ_JBHLWK010000015.1"/>
</dbReference>